<keyword evidence="2" id="KW-0813">Transport</keyword>
<sequence>MIIAITAILFVIMQLMPGDPIKLICNPRIPQERIEELRHLWGLDKPIIIQYFYWFSNIIKGDFGTSIISGQKVSTLIAQRLPYTLMLTGPALLIEFIISIFLGLIAAYKRDSIFDKVIINLAIILRAIPIFWLGILFIMFFSLKLRILPVSGYSGFKSLILPLATLVFPYLAINLRLTRSEALEVLRERMVLTAYAKGLNDRQVLFRHVLRNALIPATVMFFLSLPWIFGGSIIIESVFAWPGTGKLLWKSIVG</sequence>
<evidence type="ECO:0000256" key="5">
    <source>
        <dbReference type="ARBA" id="ARBA00022989"/>
    </source>
</evidence>
<evidence type="ECO:0000259" key="8">
    <source>
        <dbReference type="PROSITE" id="PS50928"/>
    </source>
</evidence>
<accession>X1S3K4</accession>
<dbReference type="GO" id="GO:0005886">
    <property type="term" value="C:plasma membrane"/>
    <property type="evidence" value="ECO:0007669"/>
    <property type="project" value="UniProtKB-SubCell"/>
</dbReference>
<feature type="transmembrane region" description="Helical" evidence="7">
    <location>
        <begin position="81"/>
        <end position="105"/>
    </location>
</feature>
<keyword evidence="6 7" id="KW-0472">Membrane</keyword>
<dbReference type="EMBL" id="BARW01001671">
    <property type="protein sequence ID" value="GAI62394.1"/>
    <property type="molecule type" value="Genomic_DNA"/>
</dbReference>
<keyword evidence="4 7" id="KW-0812">Transmembrane</keyword>
<feature type="domain" description="ABC transmembrane type-1" evidence="8">
    <location>
        <begin position="81"/>
        <end position="254"/>
    </location>
</feature>
<dbReference type="InterPro" id="IPR045621">
    <property type="entry name" value="BPD_transp_1_N"/>
</dbReference>
<dbReference type="PANTHER" id="PTHR43163:SF6">
    <property type="entry name" value="DIPEPTIDE TRANSPORT SYSTEM PERMEASE PROTEIN DPPB-RELATED"/>
    <property type="match status" value="1"/>
</dbReference>
<dbReference type="InterPro" id="IPR000515">
    <property type="entry name" value="MetI-like"/>
</dbReference>
<dbReference type="CDD" id="cd06261">
    <property type="entry name" value="TM_PBP2"/>
    <property type="match status" value="1"/>
</dbReference>
<dbReference type="PANTHER" id="PTHR43163">
    <property type="entry name" value="DIPEPTIDE TRANSPORT SYSTEM PERMEASE PROTEIN DPPB-RELATED"/>
    <property type="match status" value="1"/>
</dbReference>
<name>X1S3K4_9ZZZZ</name>
<dbReference type="Pfam" id="PF00528">
    <property type="entry name" value="BPD_transp_1"/>
    <property type="match status" value="1"/>
</dbReference>
<dbReference type="SUPFAM" id="SSF161098">
    <property type="entry name" value="MetI-like"/>
    <property type="match status" value="1"/>
</dbReference>
<dbReference type="Pfam" id="PF19300">
    <property type="entry name" value="BPD_transp_1_N"/>
    <property type="match status" value="1"/>
</dbReference>
<feature type="transmembrane region" description="Helical" evidence="7">
    <location>
        <begin position="117"/>
        <end position="143"/>
    </location>
</feature>
<protein>
    <recommendedName>
        <fullName evidence="8">ABC transmembrane type-1 domain-containing protein</fullName>
    </recommendedName>
</protein>
<gene>
    <name evidence="9" type="ORF">S12H4_05149</name>
</gene>
<feature type="transmembrane region" description="Helical" evidence="7">
    <location>
        <begin position="213"/>
        <end position="241"/>
    </location>
</feature>
<evidence type="ECO:0000256" key="3">
    <source>
        <dbReference type="ARBA" id="ARBA00022475"/>
    </source>
</evidence>
<feature type="transmembrane region" description="Helical" evidence="7">
    <location>
        <begin position="155"/>
        <end position="173"/>
    </location>
</feature>
<keyword evidence="3" id="KW-1003">Cell membrane</keyword>
<dbReference type="Gene3D" id="1.10.3720.10">
    <property type="entry name" value="MetI-like"/>
    <property type="match status" value="1"/>
</dbReference>
<evidence type="ECO:0000256" key="2">
    <source>
        <dbReference type="ARBA" id="ARBA00022448"/>
    </source>
</evidence>
<evidence type="ECO:0000256" key="4">
    <source>
        <dbReference type="ARBA" id="ARBA00022692"/>
    </source>
</evidence>
<evidence type="ECO:0000313" key="9">
    <source>
        <dbReference type="EMBL" id="GAI62394.1"/>
    </source>
</evidence>
<dbReference type="AlphaFoldDB" id="X1S3K4"/>
<evidence type="ECO:0000256" key="7">
    <source>
        <dbReference type="SAM" id="Phobius"/>
    </source>
</evidence>
<dbReference type="GO" id="GO:0055085">
    <property type="term" value="P:transmembrane transport"/>
    <property type="evidence" value="ECO:0007669"/>
    <property type="project" value="InterPro"/>
</dbReference>
<proteinExistence type="predicted"/>
<reference evidence="9" key="1">
    <citation type="journal article" date="2014" name="Front. Microbiol.">
        <title>High frequency of phylogenetically diverse reductive dehalogenase-homologous genes in deep subseafloor sedimentary metagenomes.</title>
        <authorList>
            <person name="Kawai M."/>
            <person name="Futagami T."/>
            <person name="Toyoda A."/>
            <person name="Takaki Y."/>
            <person name="Nishi S."/>
            <person name="Hori S."/>
            <person name="Arai W."/>
            <person name="Tsubouchi T."/>
            <person name="Morono Y."/>
            <person name="Uchiyama I."/>
            <person name="Ito T."/>
            <person name="Fujiyama A."/>
            <person name="Inagaki F."/>
            <person name="Takami H."/>
        </authorList>
    </citation>
    <scope>NUCLEOTIDE SEQUENCE</scope>
    <source>
        <strain evidence="9">Expedition CK06-06</strain>
    </source>
</reference>
<keyword evidence="5 7" id="KW-1133">Transmembrane helix</keyword>
<feature type="non-terminal residue" evidence="9">
    <location>
        <position position="254"/>
    </location>
</feature>
<organism evidence="9">
    <name type="scientific">marine sediment metagenome</name>
    <dbReference type="NCBI Taxonomy" id="412755"/>
    <lineage>
        <taxon>unclassified sequences</taxon>
        <taxon>metagenomes</taxon>
        <taxon>ecological metagenomes</taxon>
    </lineage>
</organism>
<evidence type="ECO:0000256" key="1">
    <source>
        <dbReference type="ARBA" id="ARBA00004651"/>
    </source>
</evidence>
<dbReference type="InterPro" id="IPR035906">
    <property type="entry name" value="MetI-like_sf"/>
</dbReference>
<comment type="caution">
    <text evidence="9">The sequence shown here is derived from an EMBL/GenBank/DDBJ whole genome shotgun (WGS) entry which is preliminary data.</text>
</comment>
<comment type="subcellular location">
    <subcellularLocation>
        <location evidence="1">Cell membrane</location>
        <topology evidence="1">Multi-pass membrane protein</topology>
    </subcellularLocation>
</comment>
<dbReference type="PROSITE" id="PS50928">
    <property type="entry name" value="ABC_TM1"/>
    <property type="match status" value="1"/>
</dbReference>
<evidence type="ECO:0000256" key="6">
    <source>
        <dbReference type="ARBA" id="ARBA00023136"/>
    </source>
</evidence>